<keyword evidence="1" id="KW-1133">Transmembrane helix</keyword>
<feature type="transmembrane region" description="Helical" evidence="1">
    <location>
        <begin position="12"/>
        <end position="32"/>
    </location>
</feature>
<protein>
    <submittedName>
        <fullName evidence="2">Uncharacterized protein</fullName>
    </submittedName>
</protein>
<comment type="caution">
    <text evidence="2">The sequence shown here is derived from an EMBL/GenBank/DDBJ whole genome shotgun (WGS) entry which is preliminary data.</text>
</comment>
<organism evidence="2 3">
    <name type="scientific">Draconibacterium sediminis</name>
    <dbReference type="NCBI Taxonomy" id="1544798"/>
    <lineage>
        <taxon>Bacteria</taxon>
        <taxon>Pseudomonadati</taxon>
        <taxon>Bacteroidota</taxon>
        <taxon>Bacteroidia</taxon>
        <taxon>Marinilabiliales</taxon>
        <taxon>Prolixibacteraceae</taxon>
        <taxon>Draconibacterium</taxon>
    </lineage>
</organism>
<keyword evidence="3" id="KW-1185">Reference proteome</keyword>
<dbReference type="EMBL" id="JRHC01000001">
    <property type="protein sequence ID" value="KJF45025.1"/>
    <property type="molecule type" value="Genomic_DNA"/>
</dbReference>
<feature type="transmembrane region" description="Helical" evidence="1">
    <location>
        <begin position="79"/>
        <end position="97"/>
    </location>
</feature>
<dbReference type="STRING" id="1544798.LH29_06320"/>
<keyword evidence="1" id="KW-0812">Transmembrane</keyword>
<dbReference type="RefSeq" id="WP_045026773.1">
    <property type="nucleotide sequence ID" value="NZ_JRHC01000001.1"/>
</dbReference>
<feature type="transmembrane region" description="Helical" evidence="1">
    <location>
        <begin position="52"/>
        <end position="72"/>
    </location>
</feature>
<dbReference type="Proteomes" id="UP000032544">
    <property type="component" value="Unassembled WGS sequence"/>
</dbReference>
<dbReference type="OrthoDB" id="1122097at2"/>
<dbReference type="AlphaFoldDB" id="A0A0D8JDL0"/>
<sequence>MPKNKQHKYDKVGVGVLTGLVLPLIIFFIVYLTGENDMSFLDYIAGMRRMQALVKIGSLCVFTNVGAFWIFLHLKYEKAARGVLGATILYALLVLILRAG</sequence>
<name>A0A0D8JDL0_9BACT</name>
<proteinExistence type="predicted"/>
<reference evidence="2 3" key="1">
    <citation type="submission" date="2014-09" db="EMBL/GenBank/DDBJ databases">
        <title>Draft Genome Sequence of Draconibacterium sp. JN14CK-3.</title>
        <authorList>
            <person name="Dong C."/>
            <person name="Lai Q."/>
            <person name="Shao Z."/>
        </authorList>
    </citation>
    <scope>NUCLEOTIDE SEQUENCE [LARGE SCALE GENOMIC DNA]</scope>
    <source>
        <strain evidence="2 3">JN14CK-3</strain>
    </source>
</reference>
<evidence type="ECO:0000313" key="3">
    <source>
        <dbReference type="Proteomes" id="UP000032544"/>
    </source>
</evidence>
<evidence type="ECO:0000313" key="2">
    <source>
        <dbReference type="EMBL" id="KJF45025.1"/>
    </source>
</evidence>
<accession>A0A0D8JDL0</accession>
<evidence type="ECO:0000256" key="1">
    <source>
        <dbReference type="SAM" id="Phobius"/>
    </source>
</evidence>
<keyword evidence="1" id="KW-0472">Membrane</keyword>
<gene>
    <name evidence="2" type="ORF">LH29_06320</name>
</gene>